<accession>A0AC35FGR8</accession>
<reference evidence="2" key="1">
    <citation type="submission" date="2022-11" db="UniProtKB">
        <authorList>
            <consortium name="WormBaseParasite"/>
        </authorList>
    </citation>
    <scope>IDENTIFICATION</scope>
</reference>
<evidence type="ECO:0000313" key="1">
    <source>
        <dbReference type="Proteomes" id="UP000887580"/>
    </source>
</evidence>
<protein>
    <submittedName>
        <fullName evidence="2">Endonuclease/exonuclease/phosphatase domain-containing protein</fullName>
    </submittedName>
</protein>
<evidence type="ECO:0000313" key="2">
    <source>
        <dbReference type="WBParaSite" id="PS1159_v2.g17344.t1"/>
    </source>
</evidence>
<sequence>MAASAPLINCFLINSRSLVKKLHVLDHFIITCKPDILFITETWLNSSVCDSTVIHQNNYSIIRKDRDQISNIRGGGILIFINNKLNFLPLSFSSIFEMDGIDLFINDNIFRFVIFYRPPKTNSAVTVQMFDELNNCFNQPSPFQPNHLICLGDFNLPKINWVNGCPTPTSNTNIEKRIITFTKTL</sequence>
<name>A0AC35FGR8_9BILA</name>
<dbReference type="WBParaSite" id="PS1159_v2.g17344.t1">
    <property type="protein sequence ID" value="PS1159_v2.g17344.t1"/>
    <property type="gene ID" value="PS1159_v2.g17344"/>
</dbReference>
<proteinExistence type="predicted"/>
<organism evidence="1 2">
    <name type="scientific">Panagrolaimus sp. PS1159</name>
    <dbReference type="NCBI Taxonomy" id="55785"/>
    <lineage>
        <taxon>Eukaryota</taxon>
        <taxon>Metazoa</taxon>
        <taxon>Ecdysozoa</taxon>
        <taxon>Nematoda</taxon>
        <taxon>Chromadorea</taxon>
        <taxon>Rhabditida</taxon>
        <taxon>Tylenchina</taxon>
        <taxon>Panagrolaimomorpha</taxon>
        <taxon>Panagrolaimoidea</taxon>
        <taxon>Panagrolaimidae</taxon>
        <taxon>Panagrolaimus</taxon>
    </lineage>
</organism>
<dbReference type="Proteomes" id="UP000887580">
    <property type="component" value="Unplaced"/>
</dbReference>